<accession>A0ABS7BVM9</accession>
<evidence type="ECO:0000313" key="4">
    <source>
        <dbReference type="Proteomes" id="UP001519887"/>
    </source>
</evidence>
<gene>
    <name evidence="3" type="ORF">K0U00_01400</name>
</gene>
<feature type="region of interest" description="Disordered" evidence="1">
    <location>
        <begin position="659"/>
        <end position="690"/>
    </location>
</feature>
<dbReference type="EMBL" id="JAHZIK010000012">
    <property type="protein sequence ID" value="MBW7452697.1"/>
    <property type="molecule type" value="Genomic_DNA"/>
</dbReference>
<sequence length="854" mass="92788">MNSKWIKYGVVTLTASSLLTPNLILPAASVAAAAQSAISSKIVKLTGSSYLNIRDAHFLMQEKGKVLAFSVAITNNGSTQLDLIDYWLRVKTKSGKSFKSTITEADKTKTTVAPKSTQYLTYYTVVDNQTKISDLTFEVVKWDFSVANYERRLGMIQYPANTTDQIPAFKDTVMLYNNNKIRSAIKQSYITKDANNAYLTINFLLENVGLQSADLSKMNFFIQTDSMSVYNVSSSLEGASIQPKERKIVTLHATLPLVVADKPLSFIASLNDDVSKVQLPSGVFALPATKAAAVTPAGATRMFYMDGTPINTKTGSAFLTQGSDKNQVSIDYTLTNTGTASIANPNLDYFLVTSSGTSYPLTFTKEENGVLLPKIDKVVTLTGEIPSTIKPESSQLLVKTTATEKEKSYIIGSYYLKSTSQQGSLQSSFAYNDYTVKLDSVARSPLEDNDVLMANLTITNNSDVSKQVPSLSGYFMVNGVKIGTEQKAVGLDESVTIAPGASYEEVVYSEIPYTTAIDKITFVSTEPVQDKEGKQLYQFSGQTLSETPIRNIDVPYDVTSVGKRASVKVTRSAVFAGEQKNNFYVELEAVNKETRAALIANLGGYIQDKNGVIVPVQFAEVKEKLSPNGKALVSAWAQVSKNFDTTSYQFIIGQSLVAPNDTGSPPDTGGGTGGGAGTGAGTGGTGTGTPTQIPVIVKPVSYTLNGTDAQGTKQGLTGITFGGYTLDIHHVNAYLNVAGEYDVQGLKMMFDYNLSKDKQYDYIAGDHKLMFEFVNKDTLKTTYSKQYALGTAGTDEELLKEAAESTPLTIIFTDKDIQANVQKYEDYTLNVYDVFQNTKLLIATKDLKWFTPSE</sequence>
<feature type="signal peptide" evidence="2">
    <location>
        <begin position="1"/>
        <end position="33"/>
    </location>
</feature>
<feature type="compositionally biased region" description="Gly residues" evidence="1">
    <location>
        <begin position="668"/>
        <end position="687"/>
    </location>
</feature>
<evidence type="ECO:0000313" key="3">
    <source>
        <dbReference type="EMBL" id="MBW7452697.1"/>
    </source>
</evidence>
<dbReference type="Proteomes" id="UP001519887">
    <property type="component" value="Unassembled WGS sequence"/>
</dbReference>
<comment type="caution">
    <text evidence="3">The sequence shown here is derived from an EMBL/GenBank/DDBJ whole genome shotgun (WGS) entry which is preliminary data.</text>
</comment>
<dbReference type="RefSeq" id="WP_210039023.1">
    <property type="nucleotide sequence ID" value="NZ_JBHLVU010000043.1"/>
</dbReference>
<proteinExistence type="predicted"/>
<feature type="chain" id="PRO_5045364833" description="DUF4179 domain-containing protein" evidence="2">
    <location>
        <begin position="34"/>
        <end position="854"/>
    </location>
</feature>
<protein>
    <recommendedName>
        <fullName evidence="5">DUF4179 domain-containing protein</fullName>
    </recommendedName>
</protein>
<organism evidence="3 4">
    <name type="scientific">Paenibacillus sepulcri</name>
    <dbReference type="NCBI Taxonomy" id="359917"/>
    <lineage>
        <taxon>Bacteria</taxon>
        <taxon>Bacillati</taxon>
        <taxon>Bacillota</taxon>
        <taxon>Bacilli</taxon>
        <taxon>Bacillales</taxon>
        <taxon>Paenibacillaceae</taxon>
        <taxon>Paenibacillus</taxon>
    </lineage>
</organism>
<evidence type="ECO:0000256" key="1">
    <source>
        <dbReference type="SAM" id="MobiDB-lite"/>
    </source>
</evidence>
<keyword evidence="2" id="KW-0732">Signal</keyword>
<keyword evidence="4" id="KW-1185">Reference proteome</keyword>
<evidence type="ECO:0000256" key="2">
    <source>
        <dbReference type="SAM" id="SignalP"/>
    </source>
</evidence>
<evidence type="ECO:0008006" key="5">
    <source>
        <dbReference type="Google" id="ProtNLM"/>
    </source>
</evidence>
<name>A0ABS7BVM9_9BACL</name>
<reference evidence="3 4" key="1">
    <citation type="submission" date="2021-07" db="EMBL/GenBank/DDBJ databases">
        <title>Paenibacillus radiodurans sp. nov., isolated from the southeastern edge of Tengger Desert.</title>
        <authorList>
            <person name="Zhang G."/>
        </authorList>
    </citation>
    <scope>NUCLEOTIDE SEQUENCE [LARGE SCALE GENOMIC DNA]</scope>
    <source>
        <strain evidence="3 4">CCM 7311</strain>
    </source>
</reference>